<evidence type="ECO:0000256" key="3">
    <source>
        <dbReference type="ARBA" id="ARBA00022723"/>
    </source>
</evidence>
<dbReference type="NCBIfam" id="TIGR02745">
    <property type="entry name" value="ccoG_rdxA_fixG"/>
    <property type="match status" value="1"/>
</dbReference>
<feature type="transmembrane region" description="Helical" evidence="8">
    <location>
        <begin position="348"/>
        <end position="367"/>
    </location>
</feature>
<keyword evidence="6" id="KW-0411">Iron-sulfur</keyword>
<dbReference type="InterPro" id="IPR013783">
    <property type="entry name" value="Ig-like_fold"/>
</dbReference>
<dbReference type="InterPro" id="IPR014116">
    <property type="entry name" value="Cyt_c_oxidase_cbb3_FixG"/>
</dbReference>
<dbReference type="Pfam" id="PF12801">
    <property type="entry name" value="Fer4_5"/>
    <property type="match status" value="1"/>
</dbReference>
<evidence type="ECO:0000256" key="7">
    <source>
        <dbReference type="SAM" id="MobiDB-lite"/>
    </source>
</evidence>
<comment type="caution">
    <text evidence="10">The sequence shown here is derived from an EMBL/GenBank/DDBJ whole genome shotgun (WGS) entry which is preliminary data.</text>
</comment>
<evidence type="ECO:0000256" key="4">
    <source>
        <dbReference type="ARBA" id="ARBA00022982"/>
    </source>
</evidence>
<feature type="domain" description="4Fe-4S ferredoxin-type" evidence="9">
    <location>
        <begin position="271"/>
        <end position="299"/>
    </location>
</feature>
<feature type="transmembrane region" description="Helical" evidence="8">
    <location>
        <begin position="99"/>
        <end position="120"/>
    </location>
</feature>
<sequence>MSEPDENQKIPVKEVKTGPKTRIEKPKSDKYDSKAPRSRIYVRAVEGVYQVLRKRMNWVMMVAFMALPWIQFEGRQAVLFEIAERQFHIFGLTIWPQDFMLLAFVFMIAAFALFFFTTFLGRVWCGYTCPQTVWTFIFIWFEEKIEGPRNKRMRLDQLPWDLNKFWRKTLKHTCWVAFSLFTALTFVAYFSGSVESFIGFFTGDMGGGAYFWVIFFTAATYGNAGWLRETVCLHMCPYARFQSVMFDRDTFTVSYDVKRGESRGPRSRKADPAALGLGDCIDCYLCVQVCPTGIDIRNGLQYECINCGACVDACDTTMERMGYDKGLISYTTERQLEGGNTKITRPKLIGYGFVLVAMIGVFIMTAVTRSPLGLDVIRDRNMLSRTTNEGLIENVYTLKLLNKSQQEQTYQLSVEGLEEVRWTGDQTVVVANGEIFNLPISLAVDPYLLEQPITDIEFILTDSENRQVRQESRFIKGR</sequence>
<evidence type="ECO:0000256" key="5">
    <source>
        <dbReference type="ARBA" id="ARBA00023004"/>
    </source>
</evidence>
<evidence type="ECO:0000313" key="10">
    <source>
        <dbReference type="EMBL" id="MCM2678186.1"/>
    </source>
</evidence>
<dbReference type="SUPFAM" id="SSF54862">
    <property type="entry name" value="4Fe-4S ferredoxins"/>
    <property type="match status" value="1"/>
</dbReference>
<dbReference type="InterPro" id="IPR032879">
    <property type="entry name" value="FixG_C"/>
</dbReference>
<dbReference type="Gene3D" id="2.60.40.10">
    <property type="entry name" value="Immunoglobulins"/>
    <property type="match status" value="1"/>
</dbReference>
<keyword evidence="4" id="KW-0249">Electron transport</keyword>
<organism evidence="10 11">
    <name type="scientific">Echinimonas agarilytica</name>
    <dbReference type="NCBI Taxonomy" id="1215918"/>
    <lineage>
        <taxon>Bacteria</taxon>
        <taxon>Pseudomonadati</taxon>
        <taxon>Pseudomonadota</taxon>
        <taxon>Gammaproteobacteria</taxon>
        <taxon>Alteromonadales</taxon>
        <taxon>Echinimonadaceae</taxon>
        <taxon>Echinimonas</taxon>
    </lineage>
</organism>
<proteinExistence type="predicted"/>
<dbReference type="Proteomes" id="UP001165393">
    <property type="component" value="Unassembled WGS sequence"/>
</dbReference>
<name>A0AA41W3K9_9GAMM</name>
<evidence type="ECO:0000256" key="2">
    <source>
        <dbReference type="ARBA" id="ARBA00022485"/>
    </source>
</evidence>
<feature type="region of interest" description="Disordered" evidence="7">
    <location>
        <begin position="1"/>
        <end position="32"/>
    </location>
</feature>
<gene>
    <name evidence="10" type="primary">ccoG</name>
    <name evidence="10" type="ORF">NAF29_00680</name>
</gene>
<dbReference type="GO" id="GO:0051539">
    <property type="term" value="F:4 iron, 4 sulfur cluster binding"/>
    <property type="evidence" value="ECO:0007669"/>
    <property type="project" value="UniProtKB-KW"/>
</dbReference>
<dbReference type="GO" id="GO:0005886">
    <property type="term" value="C:plasma membrane"/>
    <property type="evidence" value="ECO:0007669"/>
    <property type="project" value="TreeGrafter"/>
</dbReference>
<keyword evidence="2" id="KW-0004">4Fe-4S</keyword>
<protein>
    <submittedName>
        <fullName evidence="10">Cytochrome c oxidase accessory protein CcoG</fullName>
    </submittedName>
</protein>
<keyword evidence="8" id="KW-1133">Transmembrane helix</keyword>
<evidence type="ECO:0000256" key="6">
    <source>
        <dbReference type="ARBA" id="ARBA00023014"/>
    </source>
</evidence>
<dbReference type="EMBL" id="JAMQGP010000001">
    <property type="protein sequence ID" value="MCM2678186.1"/>
    <property type="molecule type" value="Genomic_DNA"/>
</dbReference>
<dbReference type="AlphaFoldDB" id="A0AA41W3K9"/>
<dbReference type="PANTHER" id="PTHR30176">
    <property type="entry name" value="FERREDOXIN-TYPE PROTEIN NAPH"/>
    <property type="match status" value="1"/>
</dbReference>
<dbReference type="InterPro" id="IPR017896">
    <property type="entry name" value="4Fe4S_Fe-S-bd"/>
</dbReference>
<feature type="transmembrane region" description="Helical" evidence="8">
    <location>
        <begin position="56"/>
        <end position="72"/>
    </location>
</feature>
<keyword evidence="1" id="KW-0813">Transport</keyword>
<dbReference type="PROSITE" id="PS00198">
    <property type="entry name" value="4FE4S_FER_1"/>
    <property type="match status" value="1"/>
</dbReference>
<keyword evidence="8" id="KW-0472">Membrane</keyword>
<dbReference type="InterPro" id="IPR051684">
    <property type="entry name" value="Electron_Trans/Redox"/>
</dbReference>
<keyword evidence="5" id="KW-0408">Iron</keyword>
<dbReference type="Pfam" id="PF13746">
    <property type="entry name" value="Fer4_18"/>
    <property type="match status" value="1"/>
</dbReference>
<dbReference type="RefSeq" id="WP_251259506.1">
    <property type="nucleotide sequence ID" value="NZ_JAMQGP010000001.1"/>
</dbReference>
<evidence type="ECO:0000259" key="9">
    <source>
        <dbReference type="PROSITE" id="PS51379"/>
    </source>
</evidence>
<keyword evidence="8" id="KW-0812">Transmembrane</keyword>
<evidence type="ECO:0000313" key="11">
    <source>
        <dbReference type="Proteomes" id="UP001165393"/>
    </source>
</evidence>
<dbReference type="GO" id="GO:0046872">
    <property type="term" value="F:metal ion binding"/>
    <property type="evidence" value="ECO:0007669"/>
    <property type="project" value="UniProtKB-KW"/>
</dbReference>
<dbReference type="PROSITE" id="PS51379">
    <property type="entry name" value="4FE4S_FER_2"/>
    <property type="match status" value="1"/>
</dbReference>
<evidence type="ECO:0000256" key="8">
    <source>
        <dbReference type="SAM" id="Phobius"/>
    </source>
</evidence>
<keyword evidence="3" id="KW-0479">Metal-binding</keyword>
<dbReference type="InterPro" id="IPR017900">
    <property type="entry name" value="4Fe4S_Fe_S_CS"/>
</dbReference>
<feature type="transmembrane region" description="Helical" evidence="8">
    <location>
        <begin position="173"/>
        <end position="191"/>
    </location>
</feature>
<keyword evidence="11" id="KW-1185">Reference proteome</keyword>
<dbReference type="PANTHER" id="PTHR30176:SF3">
    <property type="entry name" value="FERREDOXIN-TYPE PROTEIN NAPH"/>
    <property type="match status" value="1"/>
</dbReference>
<feature type="transmembrane region" description="Helical" evidence="8">
    <location>
        <begin position="197"/>
        <end position="219"/>
    </location>
</feature>
<dbReference type="Pfam" id="PF11614">
    <property type="entry name" value="FixG_C"/>
    <property type="match status" value="1"/>
</dbReference>
<evidence type="ECO:0000256" key="1">
    <source>
        <dbReference type="ARBA" id="ARBA00022448"/>
    </source>
</evidence>
<accession>A0AA41W3K9</accession>
<reference evidence="10 11" key="1">
    <citation type="journal article" date="2013" name="Antonie Van Leeuwenhoek">
        <title>Echinimonas agarilytica gen. nov., sp. nov., a new gammaproteobacterium isolated from the sea urchin Strongylocentrotus intermedius.</title>
        <authorList>
            <person name="Nedashkovskaya O.I."/>
            <person name="Stenkova A.M."/>
            <person name="Zhukova N.V."/>
            <person name="Van Trappen S."/>
            <person name="Lee J.S."/>
            <person name="Kim S.B."/>
        </authorList>
    </citation>
    <scope>NUCLEOTIDE SEQUENCE [LARGE SCALE GENOMIC DNA]</scope>
    <source>
        <strain evidence="10 11">KMM 6351</strain>
    </source>
</reference>